<protein>
    <submittedName>
        <fullName evidence="1">Uncharacterized protein</fullName>
    </submittedName>
</protein>
<proteinExistence type="predicted"/>
<keyword evidence="2" id="KW-1185">Reference proteome</keyword>
<dbReference type="Proteomes" id="UP000247044">
    <property type="component" value="Segment"/>
</dbReference>
<gene>
    <name evidence="1" type="ORF">vBEfaSAL2_33</name>
</gene>
<organism evidence="1 2">
    <name type="scientific">Enterococcus phage vB_EfaS_AL2</name>
    <dbReference type="NCBI Taxonomy" id="2175688"/>
    <lineage>
        <taxon>Viruses</taxon>
        <taxon>Duplodnaviria</taxon>
        <taxon>Heunggongvirae</taxon>
        <taxon>Uroviricota</taxon>
        <taxon>Caudoviricetes</taxon>
        <taxon>Efquatrovirus</taxon>
        <taxon>Efquatrovirus AL2</taxon>
    </lineage>
</organism>
<reference evidence="1 2" key="1">
    <citation type="submission" date="2018-04" db="EMBL/GenBank/DDBJ databases">
        <title>Complete genome sequence analysis of the novel Enterococcus faecalis phage vB_EfaS_AL2.</title>
        <authorList>
            <person name="Yuan Y."/>
        </authorList>
    </citation>
    <scope>NUCLEOTIDE SEQUENCE [LARGE SCALE GENOMIC DNA]</scope>
</reference>
<evidence type="ECO:0000313" key="2">
    <source>
        <dbReference type="Proteomes" id="UP000247044"/>
    </source>
</evidence>
<dbReference type="EMBL" id="MH203384">
    <property type="protein sequence ID" value="AWH15271.1"/>
    <property type="molecule type" value="Genomic_DNA"/>
</dbReference>
<accession>A0A2S1PFC9</accession>
<evidence type="ECO:0000313" key="1">
    <source>
        <dbReference type="EMBL" id="AWH15271.1"/>
    </source>
</evidence>
<name>A0A2S1PFC9_9CAUD</name>
<sequence length="64" mass="7682">MKIFMNNEQMSYKTLLILDYGYTVNDLLNTLEERTDLIKMGFTFNEIFKAKWLRLKAEDERNGI</sequence>